<sequence>MALCIQEQPVSVLSLVEQNPSQTKPISKATPIIEQLLSTRNIFPKGLRGGGVCFDCLACLCCCCALEEIACFECLKDY</sequence>
<evidence type="ECO:0000313" key="2">
    <source>
        <dbReference type="EMBL" id="CAF1225039.1"/>
    </source>
</evidence>
<evidence type="ECO:0000313" key="3">
    <source>
        <dbReference type="Proteomes" id="UP000663870"/>
    </source>
</evidence>
<dbReference type="AlphaFoldDB" id="A0A814L6W9"/>
<dbReference type="EMBL" id="CAJNOL010000431">
    <property type="protein sequence ID" value="CAF1061808.1"/>
    <property type="molecule type" value="Genomic_DNA"/>
</dbReference>
<dbReference type="Proteomes" id="UP000663870">
    <property type="component" value="Unassembled WGS sequence"/>
</dbReference>
<dbReference type="Proteomes" id="UP000663854">
    <property type="component" value="Unassembled WGS sequence"/>
</dbReference>
<accession>A0A814L6W9</accession>
<keyword evidence="3" id="KW-1185">Reference proteome</keyword>
<protein>
    <recommendedName>
        <fullName evidence="4">Cysteine-rich transmembrane CYSTM domain-containing protein</fullName>
    </recommendedName>
</protein>
<dbReference type="EMBL" id="CAJNOH010001508">
    <property type="protein sequence ID" value="CAF1225039.1"/>
    <property type="molecule type" value="Genomic_DNA"/>
</dbReference>
<name>A0A814L6W9_9BILA</name>
<organism evidence="1 3">
    <name type="scientific">Rotaria sordida</name>
    <dbReference type="NCBI Taxonomy" id="392033"/>
    <lineage>
        <taxon>Eukaryota</taxon>
        <taxon>Metazoa</taxon>
        <taxon>Spiralia</taxon>
        <taxon>Gnathifera</taxon>
        <taxon>Rotifera</taxon>
        <taxon>Eurotatoria</taxon>
        <taxon>Bdelloidea</taxon>
        <taxon>Philodinida</taxon>
        <taxon>Philodinidae</taxon>
        <taxon>Rotaria</taxon>
    </lineage>
</organism>
<gene>
    <name evidence="1" type="ORF">JXQ802_LOCUS17209</name>
    <name evidence="2" type="ORF">PYM288_LOCUS26080</name>
</gene>
<proteinExistence type="predicted"/>
<evidence type="ECO:0000313" key="1">
    <source>
        <dbReference type="EMBL" id="CAF1061808.1"/>
    </source>
</evidence>
<evidence type="ECO:0008006" key="4">
    <source>
        <dbReference type="Google" id="ProtNLM"/>
    </source>
</evidence>
<comment type="caution">
    <text evidence="1">The sequence shown here is derived from an EMBL/GenBank/DDBJ whole genome shotgun (WGS) entry which is preliminary data.</text>
</comment>
<reference evidence="1" key="1">
    <citation type="submission" date="2021-02" db="EMBL/GenBank/DDBJ databases">
        <authorList>
            <person name="Nowell W R."/>
        </authorList>
    </citation>
    <scope>NUCLEOTIDE SEQUENCE</scope>
</reference>